<name>A0A8B7YN04_ACAPL</name>
<dbReference type="SUPFAM" id="SSF51735">
    <property type="entry name" value="NAD(P)-binding Rossmann-fold domains"/>
    <property type="match status" value="1"/>
</dbReference>
<dbReference type="GO" id="GO:0051170">
    <property type="term" value="P:import into nucleus"/>
    <property type="evidence" value="ECO:0007669"/>
    <property type="project" value="TreeGrafter"/>
</dbReference>
<dbReference type="InterPro" id="IPR016040">
    <property type="entry name" value="NAD(P)-bd_dom"/>
</dbReference>
<feature type="compositionally biased region" description="Polar residues" evidence="6">
    <location>
        <begin position="285"/>
        <end position="300"/>
    </location>
</feature>
<evidence type="ECO:0000256" key="6">
    <source>
        <dbReference type="SAM" id="MobiDB-lite"/>
    </source>
</evidence>
<dbReference type="CDD" id="cd05250">
    <property type="entry name" value="CC3_like_SDR_a"/>
    <property type="match status" value="1"/>
</dbReference>
<reference evidence="10" key="1">
    <citation type="submission" date="2025-08" db="UniProtKB">
        <authorList>
            <consortium name="RefSeq"/>
        </authorList>
    </citation>
    <scope>IDENTIFICATION</scope>
</reference>
<organism evidence="9 10">
    <name type="scientific">Acanthaster planci</name>
    <name type="common">Crown-of-thorns starfish</name>
    <dbReference type="NCBI Taxonomy" id="133434"/>
    <lineage>
        <taxon>Eukaryota</taxon>
        <taxon>Metazoa</taxon>
        <taxon>Echinodermata</taxon>
        <taxon>Eleutherozoa</taxon>
        <taxon>Asterozoa</taxon>
        <taxon>Asteroidea</taxon>
        <taxon>Valvatacea</taxon>
        <taxon>Valvatida</taxon>
        <taxon>Acanthasteridae</taxon>
        <taxon>Acanthaster</taxon>
    </lineage>
</organism>
<evidence type="ECO:0000256" key="4">
    <source>
        <dbReference type="ARBA" id="ARBA00093483"/>
    </source>
</evidence>
<dbReference type="GeneID" id="110981112"/>
<dbReference type="Pfam" id="PF13460">
    <property type="entry name" value="NAD_binding_10"/>
    <property type="match status" value="1"/>
</dbReference>
<dbReference type="GO" id="GO:0005737">
    <property type="term" value="C:cytoplasm"/>
    <property type="evidence" value="ECO:0007669"/>
    <property type="project" value="TreeGrafter"/>
</dbReference>
<evidence type="ECO:0000313" key="10">
    <source>
        <dbReference type="RefSeq" id="XP_022094042.1"/>
    </source>
</evidence>
<dbReference type="PANTHER" id="PTHR14097:SF7">
    <property type="entry name" value="OXIDOREDUCTASE HTATIP2"/>
    <property type="match status" value="1"/>
</dbReference>
<keyword evidence="2" id="KW-0007">Acetylation</keyword>
<dbReference type="Proteomes" id="UP000694845">
    <property type="component" value="Unplaced"/>
</dbReference>
<keyword evidence="1" id="KW-0521">NADP</keyword>
<dbReference type="KEGG" id="aplc:110981112"/>
<evidence type="ECO:0000259" key="8">
    <source>
        <dbReference type="Pfam" id="PF13460"/>
    </source>
</evidence>
<dbReference type="FunFam" id="3.40.50.720:FF:000271">
    <property type="entry name" value="oxidoreductase HTATIP2 isoform X1"/>
    <property type="match status" value="1"/>
</dbReference>
<feature type="transmembrane region" description="Helical" evidence="7">
    <location>
        <begin position="6"/>
        <end position="25"/>
    </location>
</feature>
<keyword evidence="7" id="KW-0472">Membrane</keyword>
<dbReference type="RefSeq" id="XP_022094042.1">
    <property type="nucleotide sequence ID" value="XM_022238350.1"/>
</dbReference>
<comment type="subunit">
    <text evidence="4">Monomer. Forms homodimers during oxidative stress. Interacts (via N-terminus) with elongation factor EEF1A1 (via middle-region); the interaction is direct and competes with EEF1A1 binding to guanyl-nucleotide exchange factor EEF1B2, thereby inhibiting GDP for GTP exchange and reactivation of EEF1A1. Interacts with nuclear transport receptors XPO4, IPO5/RANBP5, IPO7, IPO9 and KPNB1 as well as GCN1L1/GCN1 and LRPPRC probably through their HEAT repeats. Binds NCOA5/CIA.</text>
</comment>
<dbReference type="InterPro" id="IPR036291">
    <property type="entry name" value="NAD(P)-bd_dom_sf"/>
</dbReference>
<dbReference type="OrthoDB" id="430436at2759"/>
<keyword evidence="7" id="KW-1133">Transmembrane helix</keyword>
<accession>A0A8B7YN04</accession>
<gene>
    <name evidence="10" type="primary">LOC110981112</name>
</gene>
<feature type="region of interest" description="Disordered" evidence="6">
    <location>
        <begin position="284"/>
        <end position="311"/>
    </location>
</feature>
<dbReference type="Gene3D" id="3.40.50.720">
    <property type="entry name" value="NAD(P)-binding Rossmann-like Domain"/>
    <property type="match status" value="1"/>
</dbReference>
<evidence type="ECO:0000256" key="5">
    <source>
        <dbReference type="ARBA" id="ARBA00093604"/>
    </source>
</evidence>
<evidence type="ECO:0000256" key="2">
    <source>
        <dbReference type="ARBA" id="ARBA00022990"/>
    </source>
</evidence>
<dbReference type="CTD" id="10553"/>
<proteinExistence type="predicted"/>
<protein>
    <recommendedName>
        <fullName evidence="5">Protein HTATIP2</fullName>
    </recommendedName>
</protein>
<keyword evidence="9" id="KW-1185">Reference proteome</keyword>
<dbReference type="AlphaFoldDB" id="A0A8B7YN04"/>
<evidence type="ECO:0000256" key="3">
    <source>
        <dbReference type="ARBA" id="ARBA00023157"/>
    </source>
</evidence>
<sequence>MWACRIFSSLAVIFLVISLIIGYIAQIPIENEEIINRMASNIDEKMDAFREKNQTAFVVGYTGEVGKEVVKELARTKIFSNVFLIGRREVKYEDELFKDFKMEQKIVDFDKLDDFANVFKGHSVGICALGTTKGKAGKEGFIKVDHDYTMKVAELAKAGGCKHYNLISSLGANKNSFFLYTKVKGQVEEETRELGFERATVYRPAVLMCDRQESRTGEWFIKKVLAPMEYLSPGSMTSPTTTVAKAVVNTIISPVTQAFEIIEAKAIHRLTKPQAAKACKMQAATDDQATGVTDTQTPVATDTKAQEAAEP</sequence>
<keyword evidence="3" id="KW-1015">Disulfide bond</keyword>
<feature type="domain" description="NAD(P)-binding" evidence="8">
    <location>
        <begin position="62"/>
        <end position="208"/>
    </location>
</feature>
<dbReference type="GO" id="GO:0003824">
    <property type="term" value="F:catalytic activity"/>
    <property type="evidence" value="ECO:0007669"/>
    <property type="project" value="UniProtKB-ARBA"/>
</dbReference>
<keyword evidence="7" id="KW-0812">Transmembrane</keyword>
<evidence type="ECO:0000313" key="9">
    <source>
        <dbReference type="Proteomes" id="UP000694845"/>
    </source>
</evidence>
<evidence type="ECO:0000256" key="7">
    <source>
        <dbReference type="SAM" id="Phobius"/>
    </source>
</evidence>
<dbReference type="PANTHER" id="PTHR14097">
    <property type="entry name" value="OXIDOREDUCTASE HTATIP2"/>
    <property type="match status" value="1"/>
</dbReference>
<evidence type="ECO:0000256" key="1">
    <source>
        <dbReference type="ARBA" id="ARBA00022857"/>
    </source>
</evidence>